<dbReference type="STRING" id="1408157.A0A1J7IYX7"/>
<evidence type="ECO:0008006" key="3">
    <source>
        <dbReference type="Google" id="ProtNLM"/>
    </source>
</evidence>
<evidence type="ECO:0000313" key="1">
    <source>
        <dbReference type="EMBL" id="OIW32702.1"/>
    </source>
</evidence>
<keyword evidence="2" id="KW-1185">Reference proteome</keyword>
<gene>
    <name evidence="1" type="ORF">CONLIGDRAFT_699598</name>
</gene>
<protein>
    <recommendedName>
        <fullName evidence="3">Fungal N-terminal domain-containing protein</fullName>
    </recommendedName>
</protein>
<sequence>MDVAASLVSLIQFAIEGIQIIQKIATSVKEGPDTVVYVAKHASDLLHILQRLKTSPAIAQSRDTKLLEWMTACNGDVSRMAAKLARAGFKADDNLSIRLWKSVKSAVKEKEWKEFQTKLHEYLNSIKMFLSVEDSEKLFDMSRRMDSGYELMHDRLLSLIAKCDSIETRCARIEASARNPQLQGVIDAVRQDIQGQLQLLASRHETCISQPSCTGNEGETKCKSEVTRDVVEDIATLVDRVKGLIAEAGFLQNSGLPGYSKQWIDSATVLDREVRFAPDISAQFQSRGYVNVRVQPADFQAAEHTTSDLCLPCLPGHKLSTVTKEKQWTLENVLETPKSVEAFFSMESVRPAPSSIRPASVNRMTMSRLQQWSKRVSGSQMLWLNGRYTPKRGDENSLTRVGMNLVELATHSDVPVVSYFCQSGRSATPRTLGSPEEAGFTSTLYAVVVQMLRLLPAQFEADVDLSEERFRRLDGTNASWGDSIRILSDIIPLLLQPAIYCILDGVQWIEHSSTGAHLRLFIDALRQEPMRVLFITSGLSRVLRDTLSKEETLVYEELGVGRQGEDLQRHAEAFWKE</sequence>
<reference evidence="1 2" key="1">
    <citation type="submission" date="2016-10" db="EMBL/GenBank/DDBJ databases">
        <title>Draft genome sequence of Coniochaeta ligniaria NRRL30616, a lignocellulolytic fungus for bioabatement of inhibitors in plant biomass hydrolysates.</title>
        <authorList>
            <consortium name="DOE Joint Genome Institute"/>
            <person name="Jimenez D.J."/>
            <person name="Hector R.E."/>
            <person name="Riley R."/>
            <person name="Sun H."/>
            <person name="Grigoriev I.V."/>
            <person name="Van Elsas J.D."/>
            <person name="Nichols N.N."/>
        </authorList>
    </citation>
    <scope>NUCLEOTIDE SEQUENCE [LARGE SCALE GENOMIC DNA]</scope>
    <source>
        <strain evidence="1 2">NRRL 30616</strain>
    </source>
</reference>
<dbReference type="AlphaFoldDB" id="A0A1J7IYX7"/>
<dbReference type="EMBL" id="KV875095">
    <property type="protein sequence ID" value="OIW32702.1"/>
    <property type="molecule type" value="Genomic_DNA"/>
</dbReference>
<proteinExistence type="predicted"/>
<accession>A0A1J7IYX7</accession>
<name>A0A1J7IYX7_9PEZI</name>
<dbReference type="OrthoDB" id="4840035at2759"/>
<organism evidence="1 2">
    <name type="scientific">Coniochaeta ligniaria NRRL 30616</name>
    <dbReference type="NCBI Taxonomy" id="1408157"/>
    <lineage>
        <taxon>Eukaryota</taxon>
        <taxon>Fungi</taxon>
        <taxon>Dikarya</taxon>
        <taxon>Ascomycota</taxon>
        <taxon>Pezizomycotina</taxon>
        <taxon>Sordariomycetes</taxon>
        <taxon>Sordariomycetidae</taxon>
        <taxon>Coniochaetales</taxon>
        <taxon>Coniochaetaceae</taxon>
        <taxon>Coniochaeta</taxon>
    </lineage>
</organism>
<dbReference type="Proteomes" id="UP000182658">
    <property type="component" value="Unassembled WGS sequence"/>
</dbReference>
<dbReference type="InParanoid" id="A0A1J7IYX7"/>
<evidence type="ECO:0000313" key="2">
    <source>
        <dbReference type="Proteomes" id="UP000182658"/>
    </source>
</evidence>